<reference evidence="9" key="1">
    <citation type="journal article" date="2019" name="Int. J. Syst. Evol. Microbiol.">
        <title>The Global Catalogue of Microorganisms (GCM) 10K type strain sequencing project: providing services to taxonomists for standard genome sequencing and annotation.</title>
        <authorList>
            <consortium name="The Broad Institute Genomics Platform"/>
            <consortium name="The Broad Institute Genome Sequencing Center for Infectious Disease"/>
            <person name="Wu L."/>
            <person name="Ma J."/>
        </authorList>
    </citation>
    <scope>NUCLEOTIDE SEQUENCE [LARGE SCALE GENOMIC DNA]</scope>
    <source>
        <strain evidence="9">JCM 17738</strain>
    </source>
</reference>
<keyword evidence="3 7" id="KW-0479">Metal-binding</keyword>
<comment type="caution">
    <text evidence="8">The sequence shown here is derived from an EMBL/GenBank/DDBJ whole genome shotgun (WGS) entry which is preliminary data.</text>
</comment>
<dbReference type="RefSeq" id="WP_159900698.1">
    <property type="nucleotide sequence ID" value="NZ_BAABFX010000045.1"/>
</dbReference>
<dbReference type="EMBL" id="BAABFX010000045">
    <property type="protein sequence ID" value="GAA4401928.1"/>
    <property type="molecule type" value="Genomic_DNA"/>
</dbReference>
<dbReference type="Proteomes" id="UP001500390">
    <property type="component" value="Unassembled WGS sequence"/>
</dbReference>
<dbReference type="Pfam" id="PF00067">
    <property type="entry name" value="p450"/>
    <property type="match status" value="1"/>
</dbReference>
<evidence type="ECO:0000256" key="6">
    <source>
        <dbReference type="ARBA" id="ARBA00023033"/>
    </source>
</evidence>
<evidence type="ECO:0000256" key="4">
    <source>
        <dbReference type="ARBA" id="ARBA00023002"/>
    </source>
</evidence>
<organism evidence="8 9">
    <name type="scientific">Ornithinibacter aureus</name>
    <dbReference type="NCBI Taxonomy" id="622664"/>
    <lineage>
        <taxon>Bacteria</taxon>
        <taxon>Bacillati</taxon>
        <taxon>Actinomycetota</taxon>
        <taxon>Actinomycetes</taxon>
        <taxon>Micrococcales</taxon>
        <taxon>Intrasporangiaceae</taxon>
        <taxon>Ornithinibacter</taxon>
    </lineage>
</organism>
<dbReference type="PANTHER" id="PTHR24291:SF50">
    <property type="entry name" value="BIFUNCTIONAL ALBAFLAVENONE MONOOXYGENASE_TERPENE SYNTHASE"/>
    <property type="match status" value="1"/>
</dbReference>
<dbReference type="InterPro" id="IPR002403">
    <property type="entry name" value="Cyt_P450_E_grp-IV"/>
</dbReference>
<evidence type="ECO:0000256" key="3">
    <source>
        <dbReference type="ARBA" id="ARBA00022723"/>
    </source>
</evidence>
<keyword evidence="2 7" id="KW-0349">Heme</keyword>
<evidence type="ECO:0000256" key="2">
    <source>
        <dbReference type="ARBA" id="ARBA00022617"/>
    </source>
</evidence>
<dbReference type="PRINTS" id="PR00465">
    <property type="entry name" value="EP450IV"/>
</dbReference>
<dbReference type="SUPFAM" id="SSF48264">
    <property type="entry name" value="Cytochrome P450"/>
    <property type="match status" value="1"/>
</dbReference>
<keyword evidence="9" id="KW-1185">Reference proteome</keyword>
<accession>A0ABP8K806</accession>
<evidence type="ECO:0000256" key="7">
    <source>
        <dbReference type="RuleBase" id="RU000461"/>
    </source>
</evidence>
<protein>
    <submittedName>
        <fullName evidence="8">Cytochrome P450</fullName>
    </submittedName>
</protein>
<keyword evidence="6 7" id="KW-0503">Monooxygenase</keyword>
<dbReference type="InterPro" id="IPR017972">
    <property type="entry name" value="Cyt_P450_CS"/>
</dbReference>
<dbReference type="PANTHER" id="PTHR24291">
    <property type="entry name" value="CYTOCHROME P450 FAMILY 4"/>
    <property type="match status" value="1"/>
</dbReference>
<dbReference type="InterPro" id="IPR036396">
    <property type="entry name" value="Cyt_P450_sf"/>
</dbReference>
<dbReference type="InterPro" id="IPR001128">
    <property type="entry name" value="Cyt_P450"/>
</dbReference>
<comment type="similarity">
    <text evidence="1 7">Belongs to the cytochrome P450 family.</text>
</comment>
<gene>
    <name evidence="8" type="ORF">GCM10023153_30590</name>
</gene>
<dbReference type="PROSITE" id="PS00086">
    <property type="entry name" value="CYTOCHROME_P450"/>
    <property type="match status" value="1"/>
</dbReference>
<keyword evidence="4 7" id="KW-0560">Oxidoreductase</keyword>
<sequence>MTALTRVHDSHGPGTLPITGGRLRPALALRRNPVEFAESTWREHGDIVRMVLGPRGADREVWWLHHPDAAARVLSGSSWRTYAKRDRVYEEIAYWLGPGLLAAEGDEWTRQRTMLQPAFTKEAVHGYADLMVEEIEAFISGWDAGAPVTLDLSDHMQHLTLQVVLRALFGESASDAVPHVRRSFPSLSETIVRRGLGPVALPRAIPTRTVRRGRAARADLLAVCDRLITARREGPETASDLLGRLLTAHDANGPLSDDEVRAQVLVFLLAGHETTSTALTFALHLLGQHQDVQGAVRSEVRAVLGNSRPTATTAANLPCTTAALKEAMRLYPSAPMLGRLTLQDDEIMGHRVTRGTNVVVVPWTIHRHPDLWVDPLVYDPSRFTGDGTRPAPAHRYAWMPFGGGPRACIGQHFSMVEAVLALALILREHRVTPATTARRPRVSAAITLVPTEPILATITRIA</sequence>
<evidence type="ECO:0000313" key="9">
    <source>
        <dbReference type="Proteomes" id="UP001500390"/>
    </source>
</evidence>
<dbReference type="Gene3D" id="1.10.630.10">
    <property type="entry name" value="Cytochrome P450"/>
    <property type="match status" value="1"/>
</dbReference>
<name>A0ABP8K806_9MICO</name>
<proteinExistence type="inferred from homology"/>
<dbReference type="PRINTS" id="PR00385">
    <property type="entry name" value="P450"/>
</dbReference>
<evidence type="ECO:0000313" key="8">
    <source>
        <dbReference type="EMBL" id="GAA4401928.1"/>
    </source>
</evidence>
<keyword evidence="5 7" id="KW-0408">Iron</keyword>
<dbReference type="InterPro" id="IPR050196">
    <property type="entry name" value="Cytochrome_P450_Monoox"/>
</dbReference>
<evidence type="ECO:0000256" key="5">
    <source>
        <dbReference type="ARBA" id="ARBA00023004"/>
    </source>
</evidence>
<evidence type="ECO:0000256" key="1">
    <source>
        <dbReference type="ARBA" id="ARBA00010617"/>
    </source>
</evidence>